<keyword evidence="2" id="KW-1185">Reference proteome</keyword>
<gene>
    <name evidence="1" type="ORF">CMEL01_01635</name>
</gene>
<reference evidence="1 2" key="1">
    <citation type="submission" date="2016-10" db="EMBL/GenBank/DDBJ databases">
        <title>The genome sequence of Colletotrichum fioriniae PJ7.</title>
        <authorList>
            <person name="Baroncelli R."/>
        </authorList>
    </citation>
    <scope>NUCLEOTIDE SEQUENCE [LARGE SCALE GENOMIC DNA]</scope>
    <source>
        <strain evidence="1">Col 31</strain>
    </source>
</reference>
<protein>
    <submittedName>
        <fullName evidence="1">Uncharacterized protein</fullName>
    </submittedName>
</protein>
<dbReference type="EMBL" id="MLGG01000001">
    <property type="protein sequence ID" value="KAK1469868.1"/>
    <property type="molecule type" value="Genomic_DNA"/>
</dbReference>
<evidence type="ECO:0000313" key="1">
    <source>
        <dbReference type="EMBL" id="KAK1469868.1"/>
    </source>
</evidence>
<dbReference type="AlphaFoldDB" id="A0AAI9V3N3"/>
<evidence type="ECO:0000313" key="2">
    <source>
        <dbReference type="Proteomes" id="UP001239795"/>
    </source>
</evidence>
<sequence length="245" mass="27760">MYRSSDKGEGEFATADDFDGFYAEHYGLLDGNVWRKYYSLALLAQLISARFYRLPDLQDLSDSSDPLAQPRHKGNGHLTKLPRWAHNVTIARLREDYVSVQPYSETQARFWLNYMNIGCPGKPLKETWNHNEFGISVTQGRFDMPYLEQDLNGTRESKISWCGWPGGGVGEQGRSRGWEPEVGSEEEVAFLAAVMMKETEGIDMKDLDFGVRSHILLGVMCSAFDVDKGQQVEEVERRLGCCGQD</sequence>
<dbReference type="Proteomes" id="UP001239795">
    <property type="component" value="Unassembled WGS sequence"/>
</dbReference>
<proteinExistence type="predicted"/>
<accession>A0AAI9V3N3</accession>
<organism evidence="1 2">
    <name type="scientific">Colletotrichum melonis</name>
    <dbReference type="NCBI Taxonomy" id="1209925"/>
    <lineage>
        <taxon>Eukaryota</taxon>
        <taxon>Fungi</taxon>
        <taxon>Dikarya</taxon>
        <taxon>Ascomycota</taxon>
        <taxon>Pezizomycotina</taxon>
        <taxon>Sordariomycetes</taxon>
        <taxon>Hypocreomycetidae</taxon>
        <taxon>Glomerellales</taxon>
        <taxon>Glomerellaceae</taxon>
        <taxon>Colletotrichum</taxon>
        <taxon>Colletotrichum acutatum species complex</taxon>
    </lineage>
</organism>
<comment type="caution">
    <text evidence="1">The sequence shown here is derived from an EMBL/GenBank/DDBJ whole genome shotgun (WGS) entry which is preliminary data.</text>
</comment>
<name>A0AAI9V3N3_9PEZI</name>